<dbReference type="GO" id="GO:0003677">
    <property type="term" value="F:DNA binding"/>
    <property type="evidence" value="ECO:0007669"/>
    <property type="project" value="UniProtKB-KW"/>
</dbReference>
<dbReference type="EMBL" id="CANL01000003">
    <property type="protein sequence ID" value="CCM62372.1"/>
    <property type="molecule type" value="Genomic_DNA"/>
</dbReference>
<evidence type="ECO:0000313" key="1">
    <source>
        <dbReference type="EMBL" id="CCM62372.1"/>
    </source>
</evidence>
<dbReference type="RefSeq" id="WP_012223729.1">
    <property type="nucleotide sequence ID" value="NZ_HG422565.1"/>
</dbReference>
<comment type="caution">
    <text evidence="1">The sequence shown here is derived from an EMBL/GenBank/DDBJ whole genome shotgun (WGS) entry which is preliminary data.</text>
</comment>
<gene>
    <name evidence="1" type="ORF">BN381_110038</name>
</gene>
<dbReference type="OrthoDB" id="9795156at2"/>
<dbReference type="Proteomes" id="UP000018291">
    <property type="component" value="Unassembled WGS sequence"/>
</dbReference>
<name>R4Z1A5_9ACTN</name>
<accession>R4Z1A5</accession>
<dbReference type="STRING" id="1229780.BN381_110038"/>
<proteinExistence type="predicted"/>
<dbReference type="eggNOG" id="ENOG502ZS7Q">
    <property type="taxonomic scope" value="Bacteria"/>
</dbReference>
<reference evidence="1 2" key="1">
    <citation type="journal article" date="2013" name="ISME J.">
        <title>Metabolic model for the filamentous 'Candidatus Microthrix parvicella' based on genomic and metagenomic analyses.</title>
        <authorList>
            <person name="Jon McIlroy S."/>
            <person name="Kristiansen R."/>
            <person name="Albertsen M."/>
            <person name="Michael Karst S."/>
            <person name="Rossetti S."/>
            <person name="Lund Nielsen J."/>
            <person name="Tandoi V."/>
            <person name="James Seviour R."/>
            <person name="Nielsen P.H."/>
        </authorList>
    </citation>
    <scope>NUCLEOTIDE SEQUENCE [LARGE SCALE GENOMIC DNA]</scope>
    <source>
        <strain evidence="1 2">RN1</strain>
    </source>
</reference>
<keyword evidence="2" id="KW-1185">Reference proteome</keyword>
<keyword evidence="1" id="KW-0238">DNA-binding</keyword>
<sequence>MAKQKVTLRLDADQLAELRALIDPGSLSASVDEAISAHLTEVRHARSTDQWLQELVDEHGPMPEEATDWAAGVFNEWQATKAATLR</sequence>
<evidence type="ECO:0000313" key="2">
    <source>
        <dbReference type="Proteomes" id="UP000018291"/>
    </source>
</evidence>
<dbReference type="HOGENOM" id="CLU_2492102_0_0_11"/>
<organism evidence="1 2">
    <name type="scientific">Candidatus Neomicrothrix parvicella RN1</name>
    <dbReference type="NCBI Taxonomy" id="1229780"/>
    <lineage>
        <taxon>Bacteria</taxon>
        <taxon>Bacillati</taxon>
        <taxon>Actinomycetota</taxon>
        <taxon>Acidimicrobiia</taxon>
        <taxon>Acidimicrobiales</taxon>
        <taxon>Microthrixaceae</taxon>
        <taxon>Candidatus Neomicrothrix</taxon>
    </lineage>
</organism>
<protein>
    <submittedName>
        <fullName evidence="1">Putative CopG domain protein DNA-binding domain protein</fullName>
    </submittedName>
</protein>
<dbReference type="AlphaFoldDB" id="R4Z1A5"/>